<name>A0A813DBF5_POLGL</name>
<proteinExistence type="predicted"/>
<dbReference type="Gene3D" id="3.80.10.10">
    <property type="entry name" value="Ribonuclease Inhibitor"/>
    <property type="match status" value="1"/>
</dbReference>
<gene>
    <name evidence="1" type="ORF">PGLA1383_LOCUS2183</name>
</gene>
<comment type="caution">
    <text evidence="1">The sequence shown here is derived from an EMBL/GenBank/DDBJ whole genome shotgun (WGS) entry which is preliminary data.</text>
</comment>
<dbReference type="EMBL" id="CAJNNV010000641">
    <property type="protein sequence ID" value="CAE8583198.1"/>
    <property type="molecule type" value="Genomic_DNA"/>
</dbReference>
<sequence>GAAFLRLALPAAETPLQGLEATSLHEALESLDCHGCLALTAAALTPLASAAQWPRLRQVNLTDCALVVDSVLLLVVRAAWQLEELDCRGCPLVTRRGVRMAASSAGPALNAIHTDLLGPLVHAWPPWRAEPWALAAWLCNPKLRHRWCKLRGVEEVAEAQRSMVMGLAALLVVVVAAALPSRGP</sequence>
<reference evidence="1" key="1">
    <citation type="submission" date="2021-02" db="EMBL/GenBank/DDBJ databases">
        <authorList>
            <person name="Dougan E. K."/>
            <person name="Rhodes N."/>
            <person name="Thang M."/>
            <person name="Chan C."/>
        </authorList>
    </citation>
    <scope>NUCLEOTIDE SEQUENCE</scope>
</reference>
<dbReference type="InterPro" id="IPR032675">
    <property type="entry name" value="LRR_dom_sf"/>
</dbReference>
<dbReference type="Proteomes" id="UP000654075">
    <property type="component" value="Unassembled WGS sequence"/>
</dbReference>
<evidence type="ECO:0000313" key="1">
    <source>
        <dbReference type="EMBL" id="CAE8583198.1"/>
    </source>
</evidence>
<organism evidence="1 2">
    <name type="scientific">Polarella glacialis</name>
    <name type="common">Dinoflagellate</name>
    <dbReference type="NCBI Taxonomy" id="89957"/>
    <lineage>
        <taxon>Eukaryota</taxon>
        <taxon>Sar</taxon>
        <taxon>Alveolata</taxon>
        <taxon>Dinophyceae</taxon>
        <taxon>Suessiales</taxon>
        <taxon>Suessiaceae</taxon>
        <taxon>Polarella</taxon>
    </lineage>
</organism>
<keyword evidence="2" id="KW-1185">Reference proteome</keyword>
<feature type="non-terminal residue" evidence="1">
    <location>
        <position position="184"/>
    </location>
</feature>
<evidence type="ECO:0000313" key="2">
    <source>
        <dbReference type="Proteomes" id="UP000654075"/>
    </source>
</evidence>
<protein>
    <submittedName>
        <fullName evidence="1">Uncharacterized protein</fullName>
    </submittedName>
</protein>
<dbReference type="SUPFAM" id="SSF52047">
    <property type="entry name" value="RNI-like"/>
    <property type="match status" value="1"/>
</dbReference>
<accession>A0A813DBF5</accession>
<dbReference type="AlphaFoldDB" id="A0A813DBF5"/>